<dbReference type="InterPro" id="IPR028203">
    <property type="entry name" value="PSII_CF48-like_dom"/>
</dbReference>
<feature type="compositionally biased region" description="Pro residues" evidence="1">
    <location>
        <begin position="249"/>
        <end position="288"/>
    </location>
</feature>
<protein>
    <recommendedName>
        <fullName evidence="2">Photosynthesis system II assembly factor Ycf48/Hcf136-like domain-containing protein</fullName>
    </recommendedName>
</protein>
<feature type="domain" description="Photosynthesis system II assembly factor Ycf48/Hcf136-like" evidence="2">
    <location>
        <begin position="364"/>
        <end position="452"/>
    </location>
</feature>
<feature type="domain" description="Photosynthesis system II assembly factor Ycf48/Hcf136-like" evidence="2">
    <location>
        <begin position="55"/>
        <end position="156"/>
    </location>
</feature>
<comment type="caution">
    <text evidence="3">The sequence shown here is derived from an EMBL/GenBank/DDBJ whole genome shotgun (WGS) entry which is preliminary data.</text>
</comment>
<dbReference type="AlphaFoldDB" id="A0AAE0BCI7"/>
<dbReference type="PANTHER" id="PTHR47199">
    <property type="entry name" value="PHOTOSYSTEM II STABILITY/ASSEMBLY FACTOR HCF136, CHLOROPLASTIC"/>
    <property type="match status" value="1"/>
</dbReference>
<evidence type="ECO:0000313" key="4">
    <source>
        <dbReference type="Proteomes" id="UP001190700"/>
    </source>
</evidence>
<feature type="non-terminal residue" evidence="3">
    <location>
        <position position="728"/>
    </location>
</feature>
<feature type="region of interest" description="Disordered" evidence="1">
    <location>
        <begin position="144"/>
        <end position="167"/>
    </location>
</feature>
<gene>
    <name evidence="3" type="ORF">CYMTET_56506</name>
</gene>
<name>A0AAE0BCI7_9CHLO</name>
<feature type="region of interest" description="Disordered" evidence="1">
    <location>
        <begin position="184"/>
        <end position="289"/>
    </location>
</feature>
<dbReference type="Proteomes" id="UP001190700">
    <property type="component" value="Unassembled WGS sequence"/>
</dbReference>
<feature type="region of interest" description="Disordered" evidence="1">
    <location>
        <begin position="479"/>
        <end position="505"/>
    </location>
</feature>
<accession>A0AAE0BCI7</accession>
<organism evidence="3 4">
    <name type="scientific">Cymbomonas tetramitiformis</name>
    <dbReference type="NCBI Taxonomy" id="36881"/>
    <lineage>
        <taxon>Eukaryota</taxon>
        <taxon>Viridiplantae</taxon>
        <taxon>Chlorophyta</taxon>
        <taxon>Pyramimonadophyceae</taxon>
        <taxon>Pyramimonadales</taxon>
        <taxon>Pyramimonadaceae</taxon>
        <taxon>Cymbomonas</taxon>
    </lineage>
</organism>
<dbReference type="Pfam" id="PF14870">
    <property type="entry name" value="PSII_BNR"/>
    <property type="match status" value="2"/>
</dbReference>
<proteinExistence type="predicted"/>
<dbReference type="SUPFAM" id="SSF110296">
    <property type="entry name" value="Oligoxyloglucan reducing end-specific cellobiohydrolase"/>
    <property type="match status" value="2"/>
</dbReference>
<reference evidence="3 4" key="1">
    <citation type="journal article" date="2015" name="Genome Biol. Evol.">
        <title>Comparative Genomics of a Bacterivorous Green Alga Reveals Evolutionary Causalities and Consequences of Phago-Mixotrophic Mode of Nutrition.</title>
        <authorList>
            <person name="Burns J.A."/>
            <person name="Paasch A."/>
            <person name="Narechania A."/>
            <person name="Kim E."/>
        </authorList>
    </citation>
    <scope>NUCLEOTIDE SEQUENCE [LARGE SCALE GENOMIC DNA]</scope>
    <source>
        <strain evidence="3 4">PLY_AMNH</strain>
    </source>
</reference>
<keyword evidence="4" id="KW-1185">Reference proteome</keyword>
<feature type="compositionally biased region" description="Pro residues" evidence="1">
    <location>
        <begin position="480"/>
        <end position="493"/>
    </location>
</feature>
<dbReference type="PANTHER" id="PTHR47199:SF2">
    <property type="entry name" value="PHOTOSYSTEM II STABILITY_ASSEMBLY FACTOR HCF136, CHLOROPLASTIC"/>
    <property type="match status" value="1"/>
</dbReference>
<dbReference type="EMBL" id="LGRX02035784">
    <property type="protein sequence ID" value="KAK3233179.1"/>
    <property type="molecule type" value="Genomic_DNA"/>
</dbReference>
<evidence type="ECO:0000259" key="2">
    <source>
        <dbReference type="Pfam" id="PF14870"/>
    </source>
</evidence>
<evidence type="ECO:0000313" key="3">
    <source>
        <dbReference type="EMBL" id="KAK3233179.1"/>
    </source>
</evidence>
<feature type="compositionally biased region" description="Pro residues" evidence="1">
    <location>
        <begin position="150"/>
        <end position="159"/>
    </location>
</feature>
<feature type="compositionally biased region" description="Low complexity" evidence="1">
    <location>
        <begin position="184"/>
        <end position="197"/>
    </location>
</feature>
<sequence length="728" mass="79019">MFPPVQHGRCWRTRCLRDIAVIAFLLVLTPCYGDSSTTSSLTNLTESDRRGLQQDENSVWIGLESYTEKKLFDVSFPTTYFGYAVGEQGLLRYTTTGGNHWADAEHSVGDLSLNAVVFIDRMTGWVVGESLTIRHTVDGGSLVHRLHAPNPAPPRPPSPATFTPTSLLPRPSFSAILSFPSAPAESSLPAPTFKSPTSPSPPPPPPPMPPPFLPPGVTAPPPRPPPPSPTPFSSPFQHLPLPSATISTPSPPSPHHPHLHPPPPPSPPPPPPPPFLHRSTIPPPPMPGSGPALHDVFAVDAETAYAVGDYGMIAKTHTSGEFWLLLDTPTPAHLYGITCLDAFTCWVVGMHATLLHTADGLTWQPWEIPILTVHDCLRKVYFSSTRYGWAVGLNSTMVHTADGGATWTRQKLCTQGSETSTVDFWDLQFMPSSREGWAVGDYGTLCYTTSGGGGNLPGVGGGRKRNSDRIHCWISALTARPPPPTSNTPPPLPSTSITTASPLWPPATASLRPPAALPHLQAHLLPSPPLTAPPPPWTPAMKTVCLEFDGVGDFMEAPFMRKLRSVSLWGYLFSDQPSNSNTFMYAPEIDFTIPAANEVPKFLLAKDRILGDWDAMYYNGVGIPALAWWAAMPRGQWVHVHLQLPAQLNTTFFIMGVPAGGAFTHGRLATLYTWERVVTPYEVELLVGGFDQRVYQGGFTGLTSYFQMDEGVGGTCWDLFKGPYAVFE</sequence>
<feature type="compositionally biased region" description="Pro residues" evidence="1">
    <location>
        <begin position="198"/>
        <end position="232"/>
    </location>
</feature>
<evidence type="ECO:0000256" key="1">
    <source>
        <dbReference type="SAM" id="MobiDB-lite"/>
    </source>
</evidence>